<evidence type="ECO:0000259" key="2">
    <source>
        <dbReference type="PROSITE" id="PS50263"/>
    </source>
</evidence>
<dbReference type="InterPro" id="IPR003010">
    <property type="entry name" value="C-N_Hydrolase"/>
</dbReference>
<accession>F5RK39</accession>
<comment type="similarity">
    <text evidence="1">Belongs to the carbon-nitrogen hydrolase superfamily. NIT1/NIT2 family.</text>
</comment>
<dbReference type="Proteomes" id="UP000004067">
    <property type="component" value="Unassembled WGS sequence"/>
</dbReference>
<proteinExistence type="inferred from homology"/>
<dbReference type="PROSITE" id="PS50263">
    <property type="entry name" value="CN_HYDROLASE"/>
    <property type="match status" value="1"/>
</dbReference>
<dbReference type="eggNOG" id="COG0388">
    <property type="taxonomic scope" value="Bacteria"/>
</dbReference>
<dbReference type="Pfam" id="PF00795">
    <property type="entry name" value="CN_hydrolase"/>
    <property type="match status" value="1"/>
</dbReference>
<dbReference type="HOGENOM" id="CLU_030130_3_1_9"/>
<dbReference type="AlphaFoldDB" id="F5RK39"/>
<organism evidence="3 4">
    <name type="scientific">Centipeda periodontii DSM 2778</name>
    <dbReference type="NCBI Taxonomy" id="888060"/>
    <lineage>
        <taxon>Bacteria</taxon>
        <taxon>Bacillati</taxon>
        <taxon>Bacillota</taxon>
        <taxon>Negativicutes</taxon>
        <taxon>Selenomonadales</taxon>
        <taxon>Selenomonadaceae</taxon>
        <taxon>Centipeda</taxon>
    </lineage>
</organism>
<sequence length="282" mass="30947">MHITKAEDNDESKGGEAMAHKWIAAAVQMDCVPYDKDANLRHAAERIADAASQGARLVVLPELFNTGYRVEVRDMELAEGIPGHTTRWMQDMARRYGIYVAGALLERGADGLIYDTAVLVGAEGCIGQQRKMHLWDAESSRFAKGAEIGVCRLPFATVGLLICYEIGFPEMARIQTLKGADVLLYSSAFGRARDYVWDLASRSRALENGVYVVACNRCGQEQTTSFAGLSRIVAPDASLRAAAGMDGEAVICAEIDLDDVAAMRKALPYLRDLHPRLRNEMF</sequence>
<dbReference type="GO" id="GO:0047417">
    <property type="term" value="F:N-carbamoyl-D-amino acid hydrolase activity"/>
    <property type="evidence" value="ECO:0007669"/>
    <property type="project" value="UniProtKB-EC"/>
</dbReference>
<evidence type="ECO:0000256" key="1">
    <source>
        <dbReference type="ARBA" id="ARBA00010613"/>
    </source>
</evidence>
<dbReference type="CDD" id="cd07197">
    <property type="entry name" value="nitrilase"/>
    <property type="match status" value="1"/>
</dbReference>
<dbReference type="SUPFAM" id="SSF56317">
    <property type="entry name" value="Carbon-nitrogen hydrolase"/>
    <property type="match status" value="1"/>
</dbReference>
<keyword evidence="3" id="KW-0378">Hydrolase</keyword>
<reference evidence="3 4" key="1">
    <citation type="submission" date="2011-04" db="EMBL/GenBank/DDBJ databases">
        <authorList>
            <person name="Muzny D."/>
            <person name="Qin X."/>
            <person name="Deng J."/>
            <person name="Jiang H."/>
            <person name="Liu Y."/>
            <person name="Qu J."/>
            <person name="Song X.-Z."/>
            <person name="Zhang L."/>
            <person name="Thornton R."/>
            <person name="Coyle M."/>
            <person name="Francisco L."/>
            <person name="Jackson L."/>
            <person name="Javaid M."/>
            <person name="Korchina V."/>
            <person name="Kovar C."/>
            <person name="Mata R."/>
            <person name="Mathew T."/>
            <person name="Ngo R."/>
            <person name="Nguyen L."/>
            <person name="Nguyen N."/>
            <person name="Okwuonu G."/>
            <person name="Ongeri F."/>
            <person name="Pham C."/>
            <person name="Simmons D."/>
            <person name="Wilczek-Boney K."/>
            <person name="Hale W."/>
            <person name="Jakkamsetti A."/>
            <person name="Pham P."/>
            <person name="Ruth R."/>
            <person name="San Lucas F."/>
            <person name="Warren J."/>
            <person name="Zhang J."/>
            <person name="Zhao Z."/>
            <person name="Zhou C."/>
            <person name="Zhu D."/>
            <person name="Lee S."/>
            <person name="Bess C."/>
            <person name="Blankenburg K."/>
            <person name="Forbes L."/>
            <person name="Fu Q."/>
            <person name="Gubbala S."/>
            <person name="Hirani K."/>
            <person name="Jayaseelan J.C."/>
            <person name="Lara F."/>
            <person name="Munidasa M."/>
            <person name="Palculict T."/>
            <person name="Patil S."/>
            <person name="Pu L.-L."/>
            <person name="Saada N."/>
            <person name="Tang L."/>
            <person name="Weissenberger G."/>
            <person name="Zhu Y."/>
            <person name="Hemphill L."/>
            <person name="Shang Y."/>
            <person name="Youmans B."/>
            <person name="Ayvaz T."/>
            <person name="Ross M."/>
            <person name="Santibanez J."/>
            <person name="Aqrawi P."/>
            <person name="Gross S."/>
            <person name="Joshi V."/>
            <person name="Fowler G."/>
            <person name="Nazareth L."/>
            <person name="Reid J."/>
            <person name="Worley K."/>
            <person name="Petrosino J."/>
            <person name="Highlander S."/>
            <person name="Gibbs R."/>
        </authorList>
    </citation>
    <scope>NUCLEOTIDE SEQUENCE [LARGE SCALE GENOMIC DNA]</scope>
    <source>
        <strain evidence="3 4">DSM 2778</strain>
    </source>
</reference>
<evidence type="ECO:0000313" key="4">
    <source>
        <dbReference type="Proteomes" id="UP000004067"/>
    </source>
</evidence>
<dbReference type="PANTHER" id="PTHR23088">
    <property type="entry name" value="NITRILASE-RELATED"/>
    <property type="match status" value="1"/>
</dbReference>
<dbReference type="InterPro" id="IPR036526">
    <property type="entry name" value="C-N_Hydrolase_sf"/>
</dbReference>
<gene>
    <name evidence="3" type="primary">davA</name>
    <name evidence="3" type="ORF">HMPREF9081_0624</name>
</gene>
<dbReference type="PANTHER" id="PTHR23088:SF27">
    <property type="entry name" value="DEAMINATED GLUTATHIONE AMIDASE"/>
    <property type="match status" value="1"/>
</dbReference>
<keyword evidence="4" id="KW-1185">Reference proteome</keyword>
<dbReference type="STRING" id="888060.HMPREF9081_0624"/>
<dbReference type="Gene3D" id="3.60.110.10">
    <property type="entry name" value="Carbon-nitrogen hydrolase"/>
    <property type="match status" value="1"/>
</dbReference>
<protein>
    <submittedName>
        <fullName evidence="3">Delta-aminovaleramide aminohydrolase</fullName>
        <ecNumber evidence="3">3.5.1.77</ecNumber>
    </submittedName>
</protein>
<dbReference type="EMBL" id="AFHQ01000023">
    <property type="protein sequence ID" value="EGK61221.1"/>
    <property type="molecule type" value="Genomic_DNA"/>
</dbReference>
<feature type="domain" description="CN hydrolase" evidence="2">
    <location>
        <begin position="22"/>
        <end position="257"/>
    </location>
</feature>
<evidence type="ECO:0000313" key="3">
    <source>
        <dbReference type="EMBL" id="EGK61221.1"/>
    </source>
</evidence>
<comment type="caution">
    <text evidence="3">The sequence shown here is derived from an EMBL/GenBank/DDBJ whole genome shotgun (WGS) entry which is preliminary data.</text>
</comment>
<dbReference type="EC" id="3.5.1.77" evidence="3"/>
<name>F5RK39_9FIRM</name>